<dbReference type="Proteomes" id="UP000037397">
    <property type="component" value="Unassembled WGS sequence"/>
</dbReference>
<dbReference type="InterPro" id="IPR032710">
    <property type="entry name" value="NTF2-like_dom_sf"/>
</dbReference>
<dbReference type="RefSeq" id="WP_050668576.1">
    <property type="nucleotide sequence ID" value="NZ_LAIR01000002.1"/>
</dbReference>
<keyword evidence="2" id="KW-1185">Reference proteome</keyword>
<dbReference type="AlphaFoldDB" id="A0A0L6CFE9"/>
<reference evidence="2" key="1">
    <citation type="submission" date="2015-03" db="EMBL/GenBank/DDBJ databases">
        <title>Luteipulveratus halotolerans sp. nov., a novel actinobacterium (Dermacoccaceae) from Sarawak, Malaysia.</title>
        <authorList>
            <person name="Juboi H."/>
            <person name="Basik A."/>
            <person name="Shamsul S.S."/>
            <person name="Arnold P."/>
            <person name="Schmitt E.K."/>
            <person name="Sanglier J.-J."/>
            <person name="Yeo T."/>
        </authorList>
    </citation>
    <scope>NUCLEOTIDE SEQUENCE [LARGE SCALE GENOMIC DNA]</scope>
    <source>
        <strain evidence="2">C296001</strain>
    </source>
</reference>
<gene>
    <name evidence="1" type="ORF">VV01_02920</name>
</gene>
<dbReference type="OrthoDB" id="8957634at2"/>
<sequence length="147" mass="16022">MSESTGPAADVAEIERIVDVFFGAFVSGPEAAGRLAALHELFLPEAVVVATCGQPPRVYDVDGFIAPRRELLMSGALTDFTEWRGGGRTDVFGDIAHWWGDYGKAGSQEGERFTGRGMKSMQLVRMPQGWRISAAVWDDERDGLSID</sequence>
<evidence type="ECO:0008006" key="3">
    <source>
        <dbReference type="Google" id="ProtNLM"/>
    </source>
</evidence>
<dbReference type="EMBL" id="LAIR01000002">
    <property type="protein sequence ID" value="KNX36325.1"/>
    <property type="molecule type" value="Genomic_DNA"/>
</dbReference>
<organism evidence="1 2">
    <name type="scientific">Luteipulveratus halotolerans</name>
    <dbReference type="NCBI Taxonomy" id="1631356"/>
    <lineage>
        <taxon>Bacteria</taxon>
        <taxon>Bacillati</taxon>
        <taxon>Actinomycetota</taxon>
        <taxon>Actinomycetes</taxon>
        <taxon>Micrococcales</taxon>
        <taxon>Dermacoccaceae</taxon>
        <taxon>Luteipulveratus</taxon>
    </lineage>
</organism>
<proteinExistence type="predicted"/>
<evidence type="ECO:0000313" key="1">
    <source>
        <dbReference type="EMBL" id="KNX36325.1"/>
    </source>
</evidence>
<dbReference type="STRING" id="1631356.VV01_02920"/>
<evidence type="ECO:0000313" key="2">
    <source>
        <dbReference type="Proteomes" id="UP000037397"/>
    </source>
</evidence>
<name>A0A0L6CFE9_9MICO</name>
<protein>
    <recommendedName>
        <fullName evidence="3">DUF4440 domain-containing protein</fullName>
    </recommendedName>
</protein>
<accession>A0A0L6CFE9</accession>
<dbReference type="SUPFAM" id="SSF54427">
    <property type="entry name" value="NTF2-like"/>
    <property type="match status" value="1"/>
</dbReference>
<comment type="caution">
    <text evidence="1">The sequence shown here is derived from an EMBL/GenBank/DDBJ whole genome shotgun (WGS) entry which is preliminary data.</text>
</comment>